<dbReference type="AlphaFoldDB" id="A0A9Q1REP4"/>
<accession>A0A9Q1REP4</accession>
<comment type="caution">
    <text evidence="1">The sequence shown here is derived from an EMBL/GenBank/DDBJ whole genome shotgun (WGS) entry which is preliminary data.</text>
</comment>
<evidence type="ECO:0000313" key="2">
    <source>
        <dbReference type="Proteomes" id="UP001152561"/>
    </source>
</evidence>
<evidence type="ECO:0000313" key="1">
    <source>
        <dbReference type="EMBL" id="KAJ8552744.1"/>
    </source>
</evidence>
<gene>
    <name evidence="1" type="ORF">K7X08_020137</name>
</gene>
<dbReference type="Proteomes" id="UP001152561">
    <property type="component" value="Unassembled WGS sequence"/>
</dbReference>
<sequence length="91" mass="10632">MQTEEAERATNGAKKVIHKIKPREASLSERLFDDSRRPPDKRYVVNLAAATSWDTFCGSMEQRLSCKDEANNWDLENRSFGRRIRKERDCN</sequence>
<protein>
    <submittedName>
        <fullName evidence="1">Uncharacterized protein</fullName>
    </submittedName>
</protein>
<organism evidence="1 2">
    <name type="scientific">Anisodus acutangulus</name>
    <dbReference type="NCBI Taxonomy" id="402998"/>
    <lineage>
        <taxon>Eukaryota</taxon>
        <taxon>Viridiplantae</taxon>
        <taxon>Streptophyta</taxon>
        <taxon>Embryophyta</taxon>
        <taxon>Tracheophyta</taxon>
        <taxon>Spermatophyta</taxon>
        <taxon>Magnoliopsida</taxon>
        <taxon>eudicotyledons</taxon>
        <taxon>Gunneridae</taxon>
        <taxon>Pentapetalae</taxon>
        <taxon>asterids</taxon>
        <taxon>lamiids</taxon>
        <taxon>Solanales</taxon>
        <taxon>Solanaceae</taxon>
        <taxon>Solanoideae</taxon>
        <taxon>Hyoscyameae</taxon>
        <taxon>Anisodus</taxon>
    </lineage>
</organism>
<keyword evidence="2" id="KW-1185">Reference proteome</keyword>
<name>A0A9Q1REP4_9SOLA</name>
<dbReference type="EMBL" id="JAJAGQ010000009">
    <property type="protein sequence ID" value="KAJ8552744.1"/>
    <property type="molecule type" value="Genomic_DNA"/>
</dbReference>
<reference evidence="2" key="1">
    <citation type="journal article" date="2023" name="Proc. Natl. Acad. Sci. U.S.A.">
        <title>Genomic and structural basis for evolution of tropane alkaloid biosynthesis.</title>
        <authorList>
            <person name="Wanga Y.-J."/>
            <person name="Taina T."/>
            <person name="Yua J.-Y."/>
            <person name="Lia J."/>
            <person name="Xua B."/>
            <person name="Chenc J."/>
            <person name="D'Auriad J.C."/>
            <person name="Huanga J.-P."/>
            <person name="Huanga S.-X."/>
        </authorList>
    </citation>
    <scope>NUCLEOTIDE SEQUENCE [LARGE SCALE GENOMIC DNA]</scope>
    <source>
        <strain evidence="2">cv. KIB-2019</strain>
    </source>
</reference>
<proteinExistence type="predicted"/>